<keyword evidence="3" id="KW-0804">Transcription</keyword>
<organism evidence="5 6">
    <name type="scientific">Salmonirosea aquatica</name>
    <dbReference type="NCBI Taxonomy" id="2654236"/>
    <lineage>
        <taxon>Bacteria</taxon>
        <taxon>Pseudomonadati</taxon>
        <taxon>Bacteroidota</taxon>
        <taxon>Cytophagia</taxon>
        <taxon>Cytophagales</taxon>
        <taxon>Spirosomataceae</taxon>
        <taxon>Salmonirosea</taxon>
    </lineage>
</organism>
<evidence type="ECO:0000259" key="4">
    <source>
        <dbReference type="PROSITE" id="PS51118"/>
    </source>
</evidence>
<dbReference type="InterPro" id="IPR036388">
    <property type="entry name" value="WH-like_DNA-bd_sf"/>
</dbReference>
<keyword evidence="1" id="KW-0805">Transcription regulation</keyword>
<reference evidence="5 6" key="1">
    <citation type="submission" date="2019-10" db="EMBL/GenBank/DDBJ databases">
        <title>Draft Genome Sequence of Cytophagaceae sp. SJW1-29.</title>
        <authorList>
            <person name="Choi A."/>
        </authorList>
    </citation>
    <scope>NUCLEOTIDE SEQUENCE [LARGE SCALE GENOMIC DNA]</scope>
    <source>
        <strain evidence="5 6">SJW1-29</strain>
    </source>
</reference>
<evidence type="ECO:0000313" key="6">
    <source>
        <dbReference type="Proteomes" id="UP000479293"/>
    </source>
</evidence>
<dbReference type="PANTHER" id="PTHR33204">
    <property type="entry name" value="TRANSCRIPTIONAL REGULATOR, MARR FAMILY"/>
    <property type="match status" value="1"/>
</dbReference>
<dbReference type="EMBL" id="WHLY01000002">
    <property type="protein sequence ID" value="MPR35113.1"/>
    <property type="molecule type" value="Genomic_DNA"/>
</dbReference>
<feature type="domain" description="HTH hxlR-type" evidence="4">
    <location>
        <begin position="6"/>
        <end position="108"/>
    </location>
</feature>
<comment type="caution">
    <text evidence="5">The sequence shown here is derived from an EMBL/GenBank/DDBJ whole genome shotgun (WGS) entry which is preliminary data.</text>
</comment>
<dbReference type="Gene3D" id="1.10.10.10">
    <property type="entry name" value="Winged helix-like DNA-binding domain superfamily/Winged helix DNA-binding domain"/>
    <property type="match status" value="1"/>
</dbReference>
<accession>A0A7C9FYX7</accession>
<evidence type="ECO:0000256" key="1">
    <source>
        <dbReference type="ARBA" id="ARBA00023015"/>
    </source>
</evidence>
<protein>
    <submittedName>
        <fullName evidence="5">Transcriptional regulator</fullName>
    </submittedName>
</protein>
<dbReference type="RefSeq" id="WP_152761883.1">
    <property type="nucleotide sequence ID" value="NZ_WHLY01000002.1"/>
</dbReference>
<name>A0A7C9FYX7_9BACT</name>
<evidence type="ECO:0000313" key="5">
    <source>
        <dbReference type="EMBL" id="MPR35113.1"/>
    </source>
</evidence>
<dbReference type="GO" id="GO:0003677">
    <property type="term" value="F:DNA binding"/>
    <property type="evidence" value="ECO:0007669"/>
    <property type="project" value="UniProtKB-KW"/>
</dbReference>
<dbReference type="AlphaFoldDB" id="A0A7C9FYX7"/>
<evidence type="ECO:0000256" key="2">
    <source>
        <dbReference type="ARBA" id="ARBA00023125"/>
    </source>
</evidence>
<dbReference type="InterPro" id="IPR036390">
    <property type="entry name" value="WH_DNA-bd_sf"/>
</dbReference>
<dbReference type="PANTHER" id="PTHR33204:SF29">
    <property type="entry name" value="TRANSCRIPTIONAL REGULATOR"/>
    <property type="match status" value="1"/>
</dbReference>
<dbReference type="SUPFAM" id="SSF46785">
    <property type="entry name" value="Winged helix' DNA-binding domain"/>
    <property type="match status" value="1"/>
</dbReference>
<proteinExistence type="predicted"/>
<dbReference type="Proteomes" id="UP000479293">
    <property type="component" value="Unassembled WGS sequence"/>
</dbReference>
<gene>
    <name evidence="5" type="ORF">GBK04_17605</name>
</gene>
<evidence type="ECO:0000256" key="3">
    <source>
        <dbReference type="ARBA" id="ARBA00023163"/>
    </source>
</evidence>
<keyword evidence="6" id="KW-1185">Reference proteome</keyword>
<dbReference type="InterPro" id="IPR002577">
    <property type="entry name" value="HTH_HxlR"/>
</dbReference>
<dbReference type="Pfam" id="PF01638">
    <property type="entry name" value="HxlR"/>
    <property type="match status" value="1"/>
</dbReference>
<sequence>MTQHECRKAHMAVQDTLSVVGGKWKLVILAILMDETKRFKELSRESGISPRILSKELKELEMNNLVSRKVCDTRPITVEYAATPYSQTLRQVTEALHNWGVQHREAIFHSDTQLEAVS</sequence>
<dbReference type="PROSITE" id="PS51118">
    <property type="entry name" value="HTH_HXLR"/>
    <property type="match status" value="1"/>
</dbReference>
<keyword evidence="2" id="KW-0238">DNA-binding</keyword>